<dbReference type="PRINTS" id="PR00469">
    <property type="entry name" value="PNDRDTASEII"/>
</dbReference>
<keyword evidence="3" id="KW-1185">Reference proteome</keyword>
<dbReference type="InterPro" id="IPR050407">
    <property type="entry name" value="Geranylgeranyl_reductase"/>
</dbReference>
<dbReference type="OrthoDB" id="5652862at2"/>
<reference evidence="2 3" key="1">
    <citation type="submission" date="2019-12" db="EMBL/GenBank/DDBJ databases">
        <title>Genomic-based taxomic classification of the family Erythrobacteraceae.</title>
        <authorList>
            <person name="Xu L."/>
        </authorList>
    </citation>
    <scope>NUCLEOTIDE SEQUENCE [LARGE SCALE GENOMIC DNA]</scope>
    <source>
        <strain evidence="2 3">MCCC 1K01500</strain>
    </source>
</reference>
<dbReference type="Proteomes" id="UP000433652">
    <property type="component" value="Unassembled WGS sequence"/>
</dbReference>
<comment type="caution">
    <text evidence="2">The sequence shown here is derived from an EMBL/GenBank/DDBJ whole genome shotgun (WGS) entry which is preliminary data.</text>
</comment>
<dbReference type="RefSeq" id="WP_159793369.1">
    <property type="nucleotide sequence ID" value="NZ_WTYM01000033.1"/>
</dbReference>
<dbReference type="GO" id="GO:0071949">
    <property type="term" value="F:FAD binding"/>
    <property type="evidence" value="ECO:0007669"/>
    <property type="project" value="InterPro"/>
</dbReference>
<evidence type="ECO:0000259" key="1">
    <source>
        <dbReference type="Pfam" id="PF01494"/>
    </source>
</evidence>
<dbReference type="InterPro" id="IPR036188">
    <property type="entry name" value="FAD/NAD-bd_sf"/>
</dbReference>
<name>A0A6I4STF6_9SPHN</name>
<feature type="domain" description="FAD-binding" evidence="1">
    <location>
        <begin position="3"/>
        <end position="112"/>
    </location>
</feature>
<organism evidence="2 3">
    <name type="scientific">Croceibacterium salegens</name>
    <dbReference type="NCBI Taxonomy" id="1737568"/>
    <lineage>
        <taxon>Bacteria</taxon>
        <taxon>Pseudomonadati</taxon>
        <taxon>Pseudomonadota</taxon>
        <taxon>Alphaproteobacteria</taxon>
        <taxon>Sphingomonadales</taxon>
        <taxon>Erythrobacteraceae</taxon>
        <taxon>Croceibacterium</taxon>
    </lineage>
</organism>
<protein>
    <recommendedName>
        <fullName evidence="1">FAD-binding domain-containing protein</fullName>
    </recommendedName>
</protein>
<dbReference type="PANTHER" id="PTHR42685">
    <property type="entry name" value="GERANYLGERANYL DIPHOSPHATE REDUCTASE"/>
    <property type="match status" value="1"/>
</dbReference>
<dbReference type="Gene3D" id="3.50.50.60">
    <property type="entry name" value="FAD/NAD(P)-binding domain"/>
    <property type="match status" value="1"/>
</dbReference>
<dbReference type="PANTHER" id="PTHR42685:SF22">
    <property type="entry name" value="CONDITIONED MEDIUM FACTOR RECEPTOR 1"/>
    <property type="match status" value="1"/>
</dbReference>
<dbReference type="AlphaFoldDB" id="A0A6I4STF6"/>
<gene>
    <name evidence="2" type="ORF">GRI89_06490</name>
</gene>
<dbReference type="InterPro" id="IPR002938">
    <property type="entry name" value="FAD-bd"/>
</dbReference>
<sequence>MSETIVIGAGPAGCAAAIELGRGGAAPVLIDRNAEPGDALCGGFLSWRTAQRLEKLGCSPEALGAHKVDTLVLYGPGRPAHIPMPEPCWGLSRRALDTRLRALATETGANFEIDTIREINGLDLHGRNRNWKANALFLASGKHDVRGGGRPREAADPALGLRLRLKPSPTLARRLYGRIELHLFAGGYAGIVLQEDDTANICMAVRKSLFTAHDSDPHTLLGALARAYPHFGLRLDPDWQAAKVDTIGSIPYGWSTAETLPGVFRLGDQCAVIPSLAGEGIDIAVASGIAAARAWLISGAAASTQFQAEFHREVAGPVRWAGAAWQVAESPAMASAALAAARFAPALLEKVIGATRLA</sequence>
<dbReference type="SUPFAM" id="SSF51905">
    <property type="entry name" value="FAD/NAD(P)-binding domain"/>
    <property type="match status" value="1"/>
</dbReference>
<dbReference type="Pfam" id="PF01494">
    <property type="entry name" value="FAD_binding_3"/>
    <property type="match status" value="1"/>
</dbReference>
<evidence type="ECO:0000313" key="2">
    <source>
        <dbReference type="EMBL" id="MXO59185.1"/>
    </source>
</evidence>
<dbReference type="EMBL" id="WTYM01000033">
    <property type="protein sequence ID" value="MXO59185.1"/>
    <property type="molecule type" value="Genomic_DNA"/>
</dbReference>
<dbReference type="PRINTS" id="PR00368">
    <property type="entry name" value="FADPNR"/>
</dbReference>
<evidence type="ECO:0000313" key="3">
    <source>
        <dbReference type="Proteomes" id="UP000433652"/>
    </source>
</evidence>
<accession>A0A6I4STF6</accession>
<proteinExistence type="predicted"/>